<dbReference type="AlphaFoldDB" id="A0A3G9GL07"/>
<dbReference type="PANTHER" id="PTHR33420:SF14">
    <property type="entry name" value="TYPE 1 FIMBRIN D-MANNOSE SPECIFIC ADHESIN"/>
    <property type="match status" value="1"/>
</dbReference>
<evidence type="ECO:0000256" key="1">
    <source>
        <dbReference type="ARBA" id="ARBA00004561"/>
    </source>
</evidence>
<reference evidence="5 6" key="2">
    <citation type="journal article" date="2017" name="Genome Announc.">
        <title>Draft genome sequence of Aquitalea magnusonii strain H3, a plant growth-promoting bacterium of duckweed Lemna minor.</title>
        <authorList>
            <person name="Ishizawa H."/>
            <person name="Kuroda M."/>
            <person name="Ike M."/>
        </authorList>
    </citation>
    <scope>NUCLEOTIDE SEQUENCE [LARGE SCALE GENOMIC DNA]</scope>
    <source>
        <strain evidence="5 6">H3</strain>
    </source>
</reference>
<organism evidence="5 6">
    <name type="scientific">Aquitalea magnusonii</name>
    <dbReference type="NCBI Taxonomy" id="332411"/>
    <lineage>
        <taxon>Bacteria</taxon>
        <taxon>Pseudomonadati</taxon>
        <taxon>Pseudomonadota</taxon>
        <taxon>Betaproteobacteria</taxon>
        <taxon>Neisseriales</taxon>
        <taxon>Chromobacteriaceae</taxon>
        <taxon>Aquitalea</taxon>
    </lineage>
</organism>
<reference evidence="6" key="1">
    <citation type="journal article" date="2017" name="Biotechnol. Biofuels">
        <title>Evaluation of environmental bacterial communities as a factor affecting the growth of duckweed Lemna minor.</title>
        <authorList>
            <person name="Ishizawa H."/>
            <person name="Kuroda M."/>
            <person name="Morikawa M."/>
            <person name="Ike M."/>
        </authorList>
    </citation>
    <scope>NUCLEOTIDE SEQUENCE [LARGE SCALE GENOMIC DNA]</scope>
    <source>
        <strain evidence="6">H3</strain>
    </source>
</reference>
<dbReference type="OrthoDB" id="8596177at2"/>
<evidence type="ECO:0000313" key="5">
    <source>
        <dbReference type="EMBL" id="BBF87473.1"/>
    </source>
</evidence>
<comment type="subcellular location">
    <subcellularLocation>
        <location evidence="1">Fimbrium</location>
    </subcellularLocation>
</comment>
<evidence type="ECO:0000259" key="4">
    <source>
        <dbReference type="Pfam" id="PF00419"/>
    </source>
</evidence>
<dbReference type="SUPFAM" id="SSF49401">
    <property type="entry name" value="Bacterial adhesins"/>
    <property type="match status" value="1"/>
</dbReference>
<dbReference type="Gene3D" id="2.60.40.3310">
    <property type="match status" value="1"/>
</dbReference>
<dbReference type="InterPro" id="IPR008966">
    <property type="entry name" value="Adhesion_dom_sf"/>
</dbReference>
<reference evidence="6" key="3">
    <citation type="journal article" date="2017" name="Plant Physiol. Biochem.">
        <title>Differential oxidative and antioxidative response of duckweed Lemna minor toward plant growth promoting/inhibiting bacteria.</title>
        <authorList>
            <person name="Ishizawa H."/>
            <person name="Kuroda M."/>
            <person name="Morikawa M."/>
            <person name="Ike M."/>
        </authorList>
    </citation>
    <scope>NUCLEOTIDE SEQUENCE [LARGE SCALE GENOMIC DNA]</scope>
    <source>
        <strain evidence="6">H3</strain>
    </source>
</reference>
<dbReference type="RefSeq" id="WP_089082381.1">
    <property type="nucleotide sequence ID" value="NZ_AP018823.1"/>
</dbReference>
<dbReference type="EMBL" id="AP018823">
    <property type="protein sequence ID" value="BBF87473.1"/>
    <property type="molecule type" value="Genomic_DNA"/>
</dbReference>
<keyword evidence="6" id="KW-1185">Reference proteome</keyword>
<dbReference type="InterPro" id="IPR036937">
    <property type="entry name" value="Adhesion_dom_fimbrial_sf"/>
</dbReference>
<evidence type="ECO:0000256" key="3">
    <source>
        <dbReference type="ARBA" id="ARBA00023263"/>
    </source>
</evidence>
<gene>
    <name evidence="5" type="ORF">DLM_3894</name>
</gene>
<dbReference type="GO" id="GO:0043709">
    <property type="term" value="P:cell adhesion involved in single-species biofilm formation"/>
    <property type="evidence" value="ECO:0007669"/>
    <property type="project" value="TreeGrafter"/>
</dbReference>
<sequence length="348" mass="37575">MKHSICRSVGIVLLRNTNYLFILITMSIFIAQTAYATCTGGEVIIRIPDLNFNVNNIPLKGKIGSEIITPEQSLGSCKATGTENPGLAYRTVADQGISSSVIMGKNIYTTSVPGIGYTIGLEPTNFCLGNGIYWVPFVTCKIPVSGKNTMSFNAKLHFQLYRIGTISNATNITIFRNNFGLREYNEWDTTMTLVLTYQSSYPFNMTVNTCSLQSASISNINLPKIYSNALPSINSRAGSTPFSLTINCPNNTNLNITFTDNNKIGQTTNVLTPDATSIAEGVGIQLQYNGKIISFGPDSAEPGATGQIMLNSNLAGTQTFPFTASYIRTGALKAGSLKSTATFTLSYQ</sequence>
<feature type="domain" description="Fimbrial-type adhesion" evidence="4">
    <location>
        <begin position="203"/>
        <end position="348"/>
    </location>
</feature>
<dbReference type="Pfam" id="PF00419">
    <property type="entry name" value="Fimbrial"/>
    <property type="match status" value="1"/>
</dbReference>
<dbReference type="Proteomes" id="UP000198290">
    <property type="component" value="Chromosome"/>
</dbReference>
<dbReference type="GO" id="GO:0009289">
    <property type="term" value="C:pilus"/>
    <property type="evidence" value="ECO:0007669"/>
    <property type="project" value="UniProtKB-SubCell"/>
</dbReference>
<proteinExistence type="inferred from homology"/>
<dbReference type="KEGG" id="amah:DLM_3894"/>
<dbReference type="Gene3D" id="2.60.40.1090">
    <property type="entry name" value="Fimbrial-type adhesion domain"/>
    <property type="match status" value="1"/>
</dbReference>
<dbReference type="PANTHER" id="PTHR33420">
    <property type="entry name" value="FIMBRIAL SUBUNIT ELFA-RELATED"/>
    <property type="match status" value="1"/>
</dbReference>
<keyword evidence="3" id="KW-0281">Fimbrium</keyword>
<comment type="similarity">
    <text evidence="2">Belongs to the fimbrial protein family.</text>
</comment>
<evidence type="ECO:0000256" key="2">
    <source>
        <dbReference type="ARBA" id="ARBA00006671"/>
    </source>
</evidence>
<evidence type="ECO:0000313" key="6">
    <source>
        <dbReference type="Proteomes" id="UP000198290"/>
    </source>
</evidence>
<dbReference type="InterPro" id="IPR050263">
    <property type="entry name" value="Bact_Fimbrial_Adh_Pro"/>
</dbReference>
<accession>A0A3G9GL07</accession>
<protein>
    <submittedName>
        <fullName evidence="5">Fimbrial protein</fullName>
    </submittedName>
</protein>
<name>A0A3G9GL07_9NEIS</name>
<dbReference type="InterPro" id="IPR000259">
    <property type="entry name" value="Adhesion_dom_fimbrial"/>
</dbReference>